<comment type="similarity">
    <text evidence="3">Belongs to the ribose 5-phosphate isomerase family.</text>
</comment>
<dbReference type="NCBIfam" id="TIGR00021">
    <property type="entry name" value="rpiA"/>
    <property type="match status" value="1"/>
</dbReference>
<dbReference type="NCBIfam" id="NF001924">
    <property type="entry name" value="PRK00702.1"/>
    <property type="match status" value="1"/>
</dbReference>
<evidence type="ECO:0000256" key="4">
    <source>
        <dbReference type="ARBA" id="ARBA00011959"/>
    </source>
</evidence>
<dbReference type="EC" id="5.3.1.6" evidence="4"/>
<dbReference type="CDD" id="cd01398">
    <property type="entry name" value="RPI_A"/>
    <property type="match status" value="1"/>
</dbReference>
<evidence type="ECO:0000259" key="9">
    <source>
        <dbReference type="PROSITE" id="PS50048"/>
    </source>
</evidence>
<evidence type="ECO:0000256" key="6">
    <source>
        <dbReference type="ARBA" id="ARBA00023235"/>
    </source>
</evidence>
<dbReference type="PROSITE" id="PS50048">
    <property type="entry name" value="ZN2_CY6_FUNGAL_2"/>
    <property type="match status" value="1"/>
</dbReference>
<evidence type="ECO:0000256" key="1">
    <source>
        <dbReference type="ARBA" id="ARBA00001713"/>
    </source>
</evidence>
<comment type="caution">
    <text evidence="10">The sequence shown here is derived from an EMBL/GenBank/DDBJ whole genome shotgun (WGS) entry which is preliminary data.</text>
</comment>
<feature type="domain" description="Zn(2)-C6 fungal-type" evidence="9">
    <location>
        <begin position="32"/>
        <end position="61"/>
    </location>
</feature>
<evidence type="ECO:0000256" key="8">
    <source>
        <dbReference type="ARBA" id="ARBA00032273"/>
    </source>
</evidence>
<dbReference type="PANTHER" id="PTHR11934">
    <property type="entry name" value="RIBOSE-5-PHOSPHATE ISOMERASE"/>
    <property type="match status" value="1"/>
</dbReference>
<dbReference type="PANTHER" id="PTHR11934:SF0">
    <property type="entry name" value="RIBOSE-5-PHOSPHATE ISOMERASE"/>
    <property type="match status" value="1"/>
</dbReference>
<protein>
    <recommendedName>
        <fullName evidence="5">Ribose-5-phosphate isomerase</fullName>
        <ecNumber evidence="4">5.3.1.6</ecNumber>
    </recommendedName>
    <alternativeName>
        <fullName evidence="8">D-ribose-5-phosphate ketol-isomerase</fullName>
    </alternativeName>
    <alternativeName>
        <fullName evidence="7">Phosphoriboisomerase</fullName>
    </alternativeName>
</protein>
<organism evidence="10 11">
    <name type="scientific">Helicostylum pulchrum</name>
    <dbReference type="NCBI Taxonomy" id="562976"/>
    <lineage>
        <taxon>Eukaryota</taxon>
        <taxon>Fungi</taxon>
        <taxon>Fungi incertae sedis</taxon>
        <taxon>Mucoromycota</taxon>
        <taxon>Mucoromycotina</taxon>
        <taxon>Mucoromycetes</taxon>
        <taxon>Mucorales</taxon>
        <taxon>Mucorineae</taxon>
        <taxon>Mucoraceae</taxon>
        <taxon>Helicostylum</taxon>
    </lineage>
</organism>
<evidence type="ECO:0000256" key="2">
    <source>
        <dbReference type="ARBA" id="ARBA00004988"/>
    </source>
</evidence>
<dbReference type="Gene3D" id="3.30.70.260">
    <property type="match status" value="1"/>
</dbReference>
<dbReference type="InterPro" id="IPR037171">
    <property type="entry name" value="NagB/RpiA_transferase-like"/>
</dbReference>
<accession>A0ABP9Y960</accession>
<comment type="catalytic activity">
    <reaction evidence="1">
        <text>aldehydo-D-ribose 5-phosphate = D-ribulose 5-phosphate</text>
        <dbReference type="Rhea" id="RHEA:14657"/>
        <dbReference type="ChEBI" id="CHEBI:58121"/>
        <dbReference type="ChEBI" id="CHEBI:58273"/>
        <dbReference type="EC" id="5.3.1.6"/>
    </reaction>
</comment>
<dbReference type="SUPFAM" id="SSF100950">
    <property type="entry name" value="NagB/RpiA/CoA transferase-like"/>
    <property type="match status" value="1"/>
</dbReference>
<dbReference type="EMBL" id="BAABUJ010000028">
    <property type="protein sequence ID" value="GAA5803506.1"/>
    <property type="molecule type" value="Genomic_DNA"/>
</dbReference>
<evidence type="ECO:0000313" key="10">
    <source>
        <dbReference type="EMBL" id="GAA5803506.1"/>
    </source>
</evidence>
<reference evidence="10 11" key="1">
    <citation type="submission" date="2024-04" db="EMBL/GenBank/DDBJ databases">
        <title>genome sequences of Mucor flavus KT1a and Helicostylum pulchrum KT1b strains isolation_sourced from the surface of a dry-aged beef.</title>
        <authorList>
            <person name="Toyotome T."/>
            <person name="Hosono M."/>
            <person name="Torimaru M."/>
            <person name="Fukuda K."/>
            <person name="Mikami N."/>
        </authorList>
    </citation>
    <scope>NUCLEOTIDE SEQUENCE [LARGE SCALE GENOMIC DNA]</scope>
    <source>
        <strain evidence="10 11">KT1b</strain>
    </source>
</reference>
<keyword evidence="11" id="KW-1185">Reference proteome</keyword>
<comment type="pathway">
    <text evidence="2">Carbohydrate degradation; pentose phosphate pathway; D-ribose 5-phosphate from D-ribulose 5-phosphate (non-oxidative stage): step 1/1.</text>
</comment>
<evidence type="ECO:0000313" key="11">
    <source>
        <dbReference type="Proteomes" id="UP001476247"/>
    </source>
</evidence>
<dbReference type="PROSITE" id="PS00463">
    <property type="entry name" value="ZN2_CY6_FUNGAL_1"/>
    <property type="match status" value="1"/>
</dbReference>
<sequence>MSYTSTVRLSFNGYETQQNAKKKSNKVHVSAACVNCKKAHLACDVSRPCQRCISTDKMDTCCDVQHKKRGRPKMMRDSNNNKIRSSPTSNNRAILFPAEQVTTTLSSSTSNDSMLVILSMDLCCARVTDESLEYLQLYPQEFSHRSIYDFLIPGQSRQDMAKLHRCLLDNVVQHQQTKLPANVIRSSSETFFSSRIKSLAIIANGSLTLKKNLLFQCGGEVKKQKNMSCQFYLGGGLGADLFESDSIHQLYIVCVMSPVSLDPDTTLNAPPSSVHAAVVSGITPTILSSPAASIPPLLLCDPITSESPSPTTGYSLTEEEEIMTDHNNNIDDDKLIESIKTTAKPLELTVDQEKSTQLDRLRNQVHRTKQWIHPHALYYLNTTSSRLSSEAIAHTSRPYLMSNPIEQGKKLAAYRAVDEYITAEHKVVGIGSGSTVVYVVERILQRPELKHIVYVPTSFQSKLLIIEGGLIMGSIEQYPDIDVTIDGADEVDEALNVIKGGGACQFQEKLVAEAAKKFVIVADFRKKSKKLGTEWTKGVPIEVVPMTYKSVMKSIDTKLSLKPITSKLRMAVNKAGPVVTDNGNFVVDTHFGAIDNPSQLLKEIKLLTGVYEVGLFCNMAEKAYFGEEDGSVDIWTK</sequence>
<dbReference type="CDD" id="cd00067">
    <property type="entry name" value="GAL4"/>
    <property type="match status" value="1"/>
</dbReference>
<proteinExistence type="inferred from homology"/>
<dbReference type="SUPFAM" id="SSF75445">
    <property type="entry name" value="D-ribose-5-phosphate isomerase (RpiA), lid domain"/>
    <property type="match status" value="1"/>
</dbReference>
<dbReference type="Gene3D" id="3.40.50.1360">
    <property type="match status" value="1"/>
</dbReference>
<gene>
    <name evidence="10" type="ORF">HPULCUR_008988</name>
</gene>
<evidence type="ECO:0000256" key="3">
    <source>
        <dbReference type="ARBA" id="ARBA00008088"/>
    </source>
</evidence>
<evidence type="ECO:0000256" key="7">
    <source>
        <dbReference type="ARBA" id="ARBA00029734"/>
    </source>
</evidence>
<evidence type="ECO:0000256" key="5">
    <source>
        <dbReference type="ARBA" id="ARBA00019150"/>
    </source>
</evidence>
<dbReference type="InterPro" id="IPR001138">
    <property type="entry name" value="Zn2Cys6_DnaBD"/>
</dbReference>
<keyword evidence="6" id="KW-0413">Isomerase</keyword>
<name>A0ABP9Y960_9FUNG</name>
<dbReference type="InterPro" id="IPR004788">
    <property type="entry name" value="Ribose5P_isomerase_type_A"/>
</dbReference>
<dbReference type="Pfam" id="PF06026">
    <property type="entry name" value="Rib_5-P_isom_A"/>
    <property type="match status" value="1"/>
</dbReference>
<dbReference type="Proteomes" id="UP001476247">
    <property type="component" value="Unassembled WGS sequence"/>
</dbReference>